<dbReference type="RefSeq" id="WP_119793120.1">
    <property type="nucleotide sequence ID" value="NZ_QYZD01000006.1"/>
</dbReference>
<dbReference type="Proteomes" id="UP000266177">
    <property type="component" value="Unassembled WGS sequence"/>
</dbReference>
<sequence length="237" mass="27222">MSSAVFIGSVDKSEHLFAVCTLLARLQRKVLLIDGTQAQWSAYRVAGPDPTMSPLNWNGFDVLTGCSNWMDAFRRLEREEEELPSYDDVLIDTDSAAFFAPAQWSEADCRFLCQTVESYHIAKNREWLAAFQRDQEGEPLAFIPVLFRSLEPESELEFVKELYQPGFEQCWSEDAVVIPEDERDWAAKMDQEHAGTMRLQAYARGTKRAWRELAERIAGPLADKEWRKCLKDTTKGR</sequence>
<dbReference type="InterPro" id="IPR027417">
    <property type="entry name" value="P-loop_NTPase"/>
</dbReference>
<reference evidence="1 2" key="1">
    <citation type="submission" date="2018-09" db="EMBL/GenBank/DDBJ databases">
        <title>Paenibacillus SK2017-BO5.</title>
        <authorList>
            <person name="Piskunova J.V."/>
            <person name="Dubiley S.A."/>
            <person name="Severinov K.V."/>
        </authorList>
    </citation>
    <scope>NUCLEOTIDE SEQUENCE [LARGE SCALE GENOMIC DNA]</scope>
    <source>
        <strain evidence="1 2">BO5</strain>
    </source>
</reference>
<evidence type="ECO:0000313" key="2">
    <source>
        <dbReference type="Proteomes" id="UP000266177"/>
    </source>
</evidence>
<accession>A0A3A3H0X1</accession>
<dbReference type="AlphaFoldDB" id="A0A3A3H0X1"/>
<organism evidence="1 2">
    <name type="scientific">Paenibacillus thiaminolyticus</name>
    <name type="common">Bacillus thiaminolyticus</name>
    <dbReference type="NCBI Taxonomy" id="49283"/>
    <lineage>
        <taxon>Bacteria</taxon>
        <taxon>Bacillati</taxon>
        <taxon>Bacillota</taxon>
        <taxon>Bacilli</taxon>
        <taxon>Bacillales</taxon>
        <taxon>Paenibacillaceae</taxon>
        <taxon>Paenibacillus</taxon>
    </lineage>
</organism>
<dbReference type="SUPFAM" id="SSF52540">
    <property type="entry name" value="P-loop containing nucleoside triphosphate hydrolases"/>
    <property type="match status" value="1"/>
</dbReference>
<gene>
    <name evidence="1" type="ORF">DQX05_09920</name>
</gene>
<comment type="caution">
    <text evidence="1">The sequence shown here is derived from an EMBL/GenBank/DDBJ whole genome shotgun (WGS) entry which is preliminary data.</text>
</comment>
<dbReference type="OrthoDB" id="2610621at2"/>
<dbReference type="Gene3D" id="3.40.50.300">
    <property type="entry name" value="P-loop containing nucleotide triphosphate hydrolases"/>
    <property type="match status" value="1"/>
</dbReference>
<proteinExistence type="predicted"/>
<protein>
    <submittedName>
        <fullName evidence="1">Carbon monoxide dehydrogenase maturation protein</fullName>
    </submittedName>
</protein>
<evidence type="ECO:0000313" key="1">
    <source>
        <dbReference type="EMBL" id="RJG24626.1"/>
    </source>
</evidence>
<dbReference type="EMBL" id="QYZD01000006">
    <property type="protein sequence ID" value="RJG24626.1"/>
    <property type="molecule type" value="Genomic_DNA"/>
</dbReference>
<name>A0A3A3H0X1_PANTH</name>